<reference evidence="2 3" key="1">
    <citation type="submission" date="2020-08" db="EMBL/GenBank/DDBJ databases">
        <title>Sequencing the genomes of 1000 actinobacteria strains.</title>
        <authorList>
            <person name="Klenk H.-P."/>
        </authorList>
    </citation>
    <scope>NUCLEOTIDE SEQUENCE [LARGE SCALE GENOMIC DNA]</scope>
    <source>
        <strain evidence="2 3">DSM 45859</strain>
    </source>
</reference>
<comment type="caution">
    <text evidence="2">The sequence shown here is derived from an EMBL/GenBank/DDBJ whole genome shotgun (WGS) entry which is preliminary data.</text>
</comment>
<dbReference type="AlphaFoldDB" id="A0A840J017"/>
<organism evidence="2 3">
    <name type="scientific">Amycolatopsis jiangsuensis</name>
    <dbReference type="NCBI Taxonomy" id="1181879"/>
    <lineage>
        <taxon>Bacteria</taxon>
        <taxon>Bacillati</taxon>
        <taxon>Actinomycetota</taxon>
        <taxon>Actinomycetes</taxon>
        <taxon>Pseudonocardiales</taxon>
        <taxon>Pseudonocardiaceae</taxon>
        <taxon>Amycolatopsis</taxon>
    </lineage>
</organism>
<evidence type="ECO:0000256" key="1">
    <source>
        <dbReference type="SAM" id="SignalP"/>
    </source>
</evidence>
<evidence type="ECO:0000313" key="3">
    <source>
        <dbReference type="Proteomes" id="UP000581769"/>
    </source>
</evidence>
<dbReference type="Proteomes" id="UP000581769">
    <property type="component" value="Unassembled WGS sequence"/>
</dbReference>
<name>A0A840J017_9PSEU</name>
<protein>
    <recommendedName>
        <fullName evidence="4">SAF domain-containing protein</fullName>
    </recommendedName>
</protein>
<proteinExistence type="predicted"/>
<feature type="chain" id="PRO_5038864886" description="SAF domain-containing protein" evidence="1">
    <location>
        <begin position="25"/>
        <end position="76"/>
    </location>
</feature>
<gene>
    <name evidence="2" type="ORF">BJY18_004905</name>
</gene>
<keyword evidence="1" id="KW-0732">Signal</keyword>
<evidence type="ECO:0000313" key="2">
    <source>
        <dbReference type="EMBL" id="MBB4687420.1"/>
    </source>
</evidence>
<feature type="signal peptide" evidence="1">
    <location>
        <begin position="1"/>
        <end position="24"/>
    </location>
</feature>
<dbReference type="EMBL" id="JACHMG010000001">
    <property type="protein sequence ID" value="MBB4687420.1"/>
    <property type="molecule type" value="Genomic_DNA"/>
</dbReference>
<accession>A0A840J017</accession>
<dbReference type="RefSeq" id="WP_184782163.1">
    <property type="nucleotide sequence ID" value="NZ_JACHMG010000001.1"/>
</dbReference>
<evidence type="ECO:0008006" key="4">
    <source>
        <dbReference type="Google" id="ProtNLM"/>
    </source>
</evidence>
<sequence>MRKIETRLLAAVLAGAVGAFAVTAALGHQSAPAPTTPVAVVQVAVPPGDVRVADVVMVRSEVDHRAARPAAAARPA</sequence>
<keyword evidence="3" id="KW-1185">Reference proteome</keyword>